<keyword evidence="1" id="KW-0416">Keratin</keyword>
<dbReference type="Gene3D" id="1.20.5.170">
    <property type="match status" value="1"/>
</dbReference>
<dbReference type="FunFam" id="1.20.5.170:FF:000002">
    <property type="entry name" value="Type I keratin KA11"/>
    <property type="match status" value="1"/>
</dbReference>
<evidence type="ECO:0000256" key="1">
    <source>
        <dbReference type="ARBA" id="ARBA00022744"/>
    </source>
</evidence>
<evidence type="ECO:0000259" key="6">
    <source>
        <dbReference type="PROSITE" id="PS51842"/>
    </source>
</evidence>
<feature type="coiled-coil region" evidence="4">
    <location>
        <begin position="245"/>
        <end position="283"/>
    </location>
</feature>
<dbReference type="Gene3D" id="1.20.5.1160">
    <property type="entry name" value="Vasodilator-stimulated phosphoprotein"/>
    <property type="match status" value="1"/>
</dbReference>
<keyword evidence="7" id="KW-1185">Reference proteome</keyword>
<dbReference type="PROSITE" id="PS51842">
    <property type="entry name" value="IF_ROD_2"/>
    <property type="match status" value="1"/>
</dbReference>
<dbReference type="InterPro" id="IPR039008">
    <property type="entry name" value="IF_rod_dom"/>
</dbReference>
<dbReference type="InterPro" id="IPR002957">
    <property type="entry name" value="Keratin_I"/>
</dbReference>
<dbReference type="SUPFAM" id="SSF64593">
    <property type="entry name" value="Intermediate filament protein, coiled coil region"/>
    <property type="match status" value="2"/>
</dbReference>
<dbReference type="Gene3D" id="1.20.5.500">
    <property type="entry name" value="Single helix bin"/>
    <property type="match status" value="1"/>
</dbReference>
<dbReference type="GO" id="GO:0005198">
    <property type="term" value="F:structural molecule activity"/>
    <property type="evidence" value="ECO:0007669"/>
    <property type="project" value="InterPro"/>
</dbReference>
<proteinExistence type="predicted"/>
<dbReference type="RefSeq" id="XP_006032845.1">
    <property type="nucleotide sequence ID" value="XM_006032783.1"/>
</dbReference>
<dbReference type="FunFam" id="1.20.5.1160:FF:000002">
    <property type="entry name" value="Type I keratin 10"/>
    <property type="match status" value="1"/>
</dbReference>
<dbReference type="GO" id="GO:0005882">
    <property type="term" value="C:intermediate filament"/>
    <property type="evidence" value="ECO:0007669"/>
    <property type="project" value="UniProtKB-KW"/>
</dbReference>
<evidence type="ECO:0000313" key="7">
    <source>
        <dbReference type="Proteomes" id="UP000189705"/>
    </source>
</evidence>
<protein>
    <submittedName>
        <fullName evidence="8">Keratin, type I cytoskeletal 9-like isoform X1</fullName>
    </submittedName>
</protein>
<feature type="coiled-coil region" evidence="4">
    <location>
        <begin position="344"/>
        <end position="378"/>
    </location>
</feature>
<feature type="coiled-coil region" evidence="4">
    <location>
        <begin position="139"/>
        <end position="173"/>
    </location>
</feature>
<evidence type="ECO:0000256" key="2">
    <source>
        <dbReference type="ARBA" id="ARBA00022754"/>
    </source>
</evidence>
<dbReference type="PRINTS" id="PR01248">
    <property type="entry name" value="TYPE1KERATIN"/>
</dbReference>
<dbReference type="PANTHER" id="PTHR23239:SF388">
    <property type="entry name" value="IF ROD DOMAIN-CONTAINING PROTEIN"/>
    <property type="match status" value="1"/>
</dbReference>
<dbReference type="Pfam" id="PF00038">
    <property type="entry name" value="Filament"/>
    <property type="match status" value="1"/>
</dbReference>
<dbReference type="GeneID" id="102369323"/>
<dbReference type="PANTHER" id="PTHR23239">
    <property type="entry name" value="INTERMEDIATE FILAMENT"/>
    <property type="match status" value="1"/>
</dbReference>
<dbReference type="OrthoDB" id="2441647at2759"/>
<sequence length="578" mass="61748">MSCSFKHTSKSYSLGGGCGRGGGFSSSSCRRYASSRASSGGGFSSRSFGGGSARCGYGGSYGGGMSSRSYSGIGGFGCGSGGGFGGGSTGFGGGSTGFGGGSIGFGGGSIGFGGGNFGGGGGFGGDDTGFLSNNEKMTMQNLNERLASYLDKVRCLEEDNLQLERLIREWYQTHGPQGGKDYSHYYGPIEDLLNQIVLATVANNKIILDLDNARMTAEDFRMKYETEYSLRQSVEGDINGLRPVLDNLTLAKSDLEMQFESLREELIQLKKNHQEEMSSLQSESGGDVSVEVNAAPGEDLMGKLNEMRKEYEYIIQRNREEVERWYESKMEEVRHEVHTSGQEIESGNQQVSELRREYQRLEIELQSQLSTLQSLQSNLEDTDYRYNMQLQQIQNMIIPVEEELASIRCEMESQNEEYKMLLGIKTRLEQEICQYRELLDEGQHDIGYIQGGGGGRGGHGGVSWSSAGGSGGGGGSGWSSCGGGGTSWSSGGGCGTGGTGGRSCSKISGGGVCGGGNSSYCFASSSQPQPNKSEGQEGNENLRICLQGNNTLERGATMEEVTEAIKTMKSGQSRKLYA</sequence>
<dbReference type="STRING" id="38654.A0A1U7SLV5"/>
<gene>
    <name evidence="8" type="primary">LOC102369323</name>
</gene>
<accession>A0A1U7SLV5</accession>
<evidence type="ECO:0000256" key="4">
    <source>
        <dbReference type="SAM" id="Coils"/>
    </source>
</evidence>
<feature type="domain" description="IF rod" evidence="6">
    <location>
        <begin position="135"/>
        <end position="446"/>
    </location>
</feature>
<dbReference type="SMART" id="SM01391">
    <property type="entry name" value="Filament"/>
    <property type="match status" value="1"/>
</dbReference>
<evidence type="ECO:0000256" key="5">
    <source>
        <dbReference type="SAM" id="MobiDB-lite"/>
    </source>
</evidence>
<dbReference type="eggNOG" id="ENOG502QSI5">
    <property type="taxonomic scope" value="Eukaryota"/>
</dbReference>
<feature type="compositionally biased region" description="Gly residues" evidence="5">
    <location>
        <begin position="468"/>
        <end position="480"/>
    </location>
</feature>
<feature type="region of interest" description="Disordered" evidence="5">
    <location>
        <begin position="457"/>
        <end position="480"/>
    </location>
</feature>
<dbReference type="InParanoid" id="A0A1U7SLV5"/>
<dbReference type="FunFam" id="1.20.5.500:FF:000001">
    <property type="entry name" value="Type II keratin 23"/>
    <property type="match status" value="1"/>
</dbReference>
<keyword evidence="3 4" id="KW-0175">Coiled coil</keyword>
<dbReference type="GO" id="GO:0030855">
    <property type="term" value="P:epithelial cell differentiation"/>
    <property type="evidence" value="ECO:0007669"/>
    <property type="project" value="TreeGrafter"/>
</dbReference>
<reference evidence="8" key="1">
    <citation type="submission" date="2025-08" db="UniProtKB">
        <authorList>
            <consortium name="RefSeq"/>
        </authorList>
    </citation>
    <scope>IDENTIFICATION</scope>
</reference>
<dbReference type="Proteomes" id="UP000189705">
    <property type="component" value="Unplaced"/>
</dbReference>
<evidence type="ECO:0000313" key="8">
    <source>
        <dbReference type="RefSeq" id="XP_006032845.1"/>
    </source>
</evidence>
<organism evidence="7 8">
    <name type="scientific">Alligator sinensis</name>
    <name type="common">Chinese alligator</name>
    <dbReference type="NCBI Taxonomy" id="38654"/>
    <lineage>
        <taxon>Eukaryota</taxon>
        <taxon>Metazoa</taxon>
        <taxon>Chordata</taxon>
        <taxon>Craniata</taxon>
        <taxon>Vertebrata</taxon>
        <taxon>Euteleostomi</taxon>
        <taxon>Archelosauria</taxon>
        <taxon>Archosauria</taxon>
        <taxon>Crocodylia</taxon>
        <taxon>Alligatoridae</taxon>
        <taxon>Alligatorinae</taxon>
        <taxon>Alligator</taxon>
    </lineage>
</organism>
<name>A0A1U7SLV5_ALLSI</name>
<keyword evidence="2" id="KW-0403">Intermediate filament</keyword>
<evidence type="ECO:0000256" key="3">
    <source>
        <dbReference type="ARBA" id="ARBA00023054"/>
    </source>
</evidence>
<dbReference type="GO" id="GO:0045109">
    <property type="term" value="P:intermediate filament organization"/>
    <property type="evidence" value="ECO:0007669"/>
    <property type="project" value="TreeGrafter"/>
</dbReference>
<dbReference type="AlphaFoldDB" id="A0A1U7SLV5"/>
<dbReference type="KEGG" id="asn:102369323"/>